<dbReference type="OrthoDB" id="445995at2759"/>
<feature type="compositionally biased region" description="Polar residues" evidence="1">
    <location>
        <begin position="108"/>
        <end position="129"/>
    </location>
</feature>
<protein>
    <submittedName>
        <fullName evidence="2">Uncharacterized protein</fullName>
    </submittedName>
</protein>
<organism evidence="2">
    <name type="scientific">Dendroctonus ponderosae</name>
    <name type="common">Mountain pine beetle</name>
    <dbReference type="NCBI Taxonomy" id="77166"/>
    <lineage>
        <taxon>Eukaryota</taxon>
        <taxon>Metazoa</taxon>
        <taxon>Ecdysozoa</taxon>
        <taxon>Arthropoda</taxon>
        <taxon>Hexapoda</taxon>
        <taxon>Insecta</taxon>
        <taxon>Pterygota</taxon>
        <taxon>Neoptera</taxon>
        <taxon>Endopterygota</taxon>
        <taxon>Coleoptera</taxon>
        <taxon>Polyphaga</taxon>
        <taxon>Cucujiformia</taxon>
        <taxon>Curculionidae</taxon>
        <taxon>Scolytinae</taxon>
        <taxon>Dendroctonus</taxon>
    </lineage>
</organism>
<dbReference type="InterPro" id="IPR001478">
    <property type="entry name" value="PDZ"/>
</dbReference>
<feature type="region of interest" description="Disordered" evidence="1">
    <location>
        <begin position="106"/>
        <end position="137"/>
    </location>
</feature>
<accession>N6U6S5</accession>
<dbReference type="Pfam" id="PF00595">
    <property type="entry name" value="PDZ"/>
    <property type="match status" value="1"/>
</dbReference>
<gene>
    <name evidence="2" type="ORF">YQE_06175</name>
</gene>
<dbReference type="InterPro" id="IPR006643">
    <property type="entry name" value="Zasp-like_motif"/>
</dbReference>
<dbReference type="InterPro" id="IPR031847">
    <property type="entry name" value="PDLI1-4/Zasp-like_mid"/>
</dbReference>
<dbReference type="AlphaFoldDB" id="N6U6S5"/>
<name>N6U6S5_DENPD</name>
<dbReference type="EMBL" id="KB740948">
    <property type="protein sequence ID" value="ENN77350.1"/>
    <property type="molecule type" value="Genomic_DNA"/>
</dbReference>
<dbReference type="InterPro" id="IPR036034">
    <property type="entry name" value="PDZ_sf"/>
</dbReference>
<reference evidence="2" key="1">
    <citation type="journal article" date="2013" name="Genome Biol.">
        <title>Draft genome of the mountain pine beetle, Dendroctonus ponderosae Hopkins, a major forest pest.</title>
        <authorList>
            <person name="Keeling C.I."/>
            <person name="Yuen M.M."/>
            <person name="Liao N.Y."/>
            <person name="Docking T.R."/>
            <person name="Chan S.K."/>
            <person name="Taylor G.A."/>
            <person name="Palmquist D.L."/>
            <person name="Jackman S.D."/>
            <person name="Nguyen A."/>
            <person name="Li M."/>
            <person name="Henderson H."/>
            <person name="Janes J.K."/>
            <person name="Zhao Y."/>
            <person name="Pandoh P."/>
            <person name="Moore R."/>
            <person name="Sperling F.A."/>
            <person name="Huber D.P."/>
            <person name="Birol I."/>
            <person name="Jones S.J."/>
            <person name="Bohlmann J."/>
        </authorList>
    </citation>
    <scope>NUCLEOTIDE SEQUENCE</scope>
</reference>
<evidence type="ECO:0000313" key="2">
    <source>
        <dbReference type="EMBL" id="ENN77350.1"/>
    </source>
</evidence>
<dbReference type="PROSITE" id="PS50106">
    <property type="entry name" value="PDZ"/>
    <property type="match status" value="1"/>
</dbReference>
<evidence type="ECO:0000256" key="1">
    <source>
        <dbReference type="SAM" id="MobiDB-lite"/>
    </source>
</evidence>
<dbReference type="SUPFAM" id="SSF50156">
    <property type="entry name" value="PDZ domain-like"/>
    <property type="match status" value="1"/>
</dbReference>
<dbReference type="SMART" id="SM00735">
    <property type="entry name" value="ZM"/>
    <property type="match status" value="1"/>
</dbReference>
<dbReference type="Pfam" id="PF15936">
    <property type="entry name" value="DUF4749"/>
    <property type="match status" value="1"/>
</dbReference>
<dbReference type="OMA" id="DIRHEDA"/>
<dbReference type="HOGENOM" id="CLU_054638_1_1_1"/>
<feature type="region of interest" description="Disordered" evidence="1">
    <location>
        <begin position="200"/>
        <end position="229"/>
    </location>
</feature>
<feature type="non-terminal residue" evidence="2">
    <location>
        <position position="1"/>
    </location>
</feature>
<dbReference type="Gene3D" id="2.30.42.10">
    <property type="match status" value="1"/>
</dbReference>
<sequence>MPYHRPSFWHYREGQQKKKVAFGSPAQGVLQRGDIISKVGNYDSRDIRHEDAQNLFRTAGNNIRVVVQSWFFRLGFESELRGNAVVSCHPVCAMPTYSRYLETAPRHNASTGSSRNSSHYSPLSVSPNLSPRGAPLSPLDYSPAGSALTPVYTNPLTPIDNNYFEVYDADPRRRGGDYQNGDIHVSRQPYRTTPLVLPGAKVKKDQGPTESYLRHHPNPSVRAPPHHLEPGHKIASSVLDRISTGDPNKQLIHKQFNSPINLYSEPNVMDTIHKQTGVHAVQKRSVKFNPAESATYQYLQEEELGGYGGPAQEVTVPPQSKIYTPTKKPANVVNQSNPAYLTAINNDPEIIQQSGSFRRLMMSVLPGSNF</sequence>
<proteinExistence type="predicted"/>